<dbReference type="InterPro" id="IPR026992">
    <property type="entry name" value="DIOX_N"/>
</dbReference>
<dbReference type="AlphaFoldDB" id="A0A2R6RZT3"/>
<dbReference type="Pfam" id="PF14226">
    <property type="entry name" value="DIOX_N"/>
    <property type="match status" value="1"/>
</dbReference>
<gene>
    <name evidence="2" type="ORF">PHLCEN_2v1508</name>
</gene>
<dbReference type="OrthoDB" id="406156at2759"/>
<proteinExistence type="predicted"/>
<dbReference type="EMBL" id="MLYV02000120">
    <property type="protein sequence ID" value="PSS35545.1"/>
    <property type="molecule type" value="Genomic_DNA"/>
</dbReference>
<dbReference type="SUPFAM" id="SSF51197">
    <property type="entry name" value="Clavaminate synthase-like"/>
    <property type="match status" value="1"/>
</dbReference>
<dbReference type="InterPro" id="IPR027443">
    <property type="entry name" value="IPNS-like_sf"/>
</dbReference>
<evidence type="ECO:0000259" key="1">
    <source>
        <dbReference type="Pfam" id="PF14226"/>
    </source>
</evidence>
<dbReference type="InterPro" id="IPR050231">
    <property type="entry name" value="Iron_ascorbate_oxido_reductase"/>
</dbReference>
<reference evidence="2 3" key="1">
    <citation type="submission" date="2018-02" db="EMBL/GenBank/DDBJ databases">
        <title>Genome sequence of the basidiomycete white-rot fungus Phlebia centrifuga.</title>
        <authorList>
            <person name="Granchi Z."/>
            <person name="Peng M."/>
            <person name="de Vries R.P."/>
            <person name="Hilden K."/>
            <person name="Makela M.R."/>
            <person name="Grigoriev I."/>
            <person name="Riley R."/>
        </authorList>
    </citation>
    <scope>NUCLEOTIDE SEQUENCE [LARGE SCALE GENOMIC DNA]</scope>
    <source>
        <strain evidence="2 3">FBCC195</strain>
    </source>
</reference>
<dbReference type="Gene3D" id="2.60.120.330">
    <property type="entry name" value="B-lactam Antibiotic, Isopenicillin N Synthase, Chain"/>
    <property type="match status" value="1"/>
</dbReference>
<dbReference type="PANTHER" id="PTHR47990">
    <property type="entry name" value="2-OXOGLUTARATE (2OG) AND FE(II)-DEPENDENT OXYGENASE SUPERFAMILY PROTEIN-RELATED"/>
    <property type="match status" value="1"/>
</dbReference>
<name>A0A2R6RZT3_9APHY</name>
<feature type="domain" description="Non-haem dioxygenase N-terminal" evidence="1">
    <location>
        <begin position="21"/>
        <end position="119"/>
    </location>
</feature>
<dbReference type="STRING" id="98765.A0A2R6RZT3"/>
<comment type="caution">
    <text evidence="2">The sequence shown here is derived from an EMBL/GenBank/DDBJ whole genome shotgun (WGS) entry which is preliminary data.</text>
</comment>
<evidence type="ECO:0000313" key="2">
    <source>
        <dbReference type="EMBL" id="PSS35545.1"/>
    </source>
</evidence>
<evidence type="ECO:0000313" key="3">
    <source>
        <dbReference type="Proteomes" id="UP000186601"/>
    </source>
</evidence>
<organism evidence="2 3">
    <name type="scientific">Hermanssonia centrifuga</name>
    <dbReference type="NCBI Taxonomy" id="98765"/>
    <lineage>
        <taxon>Eukaryota</taxon>
        <taxon>Fungi</taxon>
        <taxon>Dikarya</taxon>
        <taxon>Basidiomycota</taxon>
        <taxon>Agaricomycotina</taxon>
        <taxon>Agaricomycetes</taxon>
        <taxon>Polyporales</taxon>
        <taxon>Meruliaceae</taxon>
        <taxon>Hermanssonia</taxon>
    </lineage>
</organism>
<dbReference type="Proteomes" id="UP000186601">
    <property type="component" value="Unassembled WGS sequence"/>
</dbReference>
<sequence>MPGLTKFPSFPEDVPTHPLLIIDYQLIKQGNSEEIDRLWEAATKLGFCLKNHGVDAEVDEMFEMGAETMRLPLEEKMKHEQGDEGLSFGYKAAGANAVDERGTLDTVEFINVSKDDALAWPSKVHREYPSATNARMESTVKPFVQKSVDVNSTLIDVFNDRLGLPKGTLAKRHSMWEHSGSESRCIKNPPRPGGVDDQKTALGAHTDFGSLSFLHNRLGGLQVMPPGSTGWYYIKVCWRPASTYPLTDHRRSPSQVMPSVI</sequence>
<protein>
    <recommendedName>
        <fullName evidence="1">Non-haem dioxygenase N-terminal domain-containing protein</fullName>
    </recommendedName>
</protein>
<accession>A0A2R6RZT3</accession>
<keyword evidence="3" id="KW-1185">Reference proteome</keyword>